<evidence type="ECO:0008006" key="3">
    <source>
        <dbReference type="Google" id="ProtNLM"/>
    </source>
</evidence>
<sequence length="1129" mass="127216">MNAILSDLVSVKGRFHRSVQLVKDWKDAEHLEGYILTPNGQSLTERILKGLSQSGQPRTWSITGPYGSGKSSFALFLADTLASAFPRTSMGQAIRSRTGFHLAPFFPLLLVGQRRPLHQTLKEAIHQTLTAEFPDLEPELRRWSDPEVRAVDLLERATLHLSRKSRGGLLLILDEFGKFLEYAAQNPQDGDLFLMQELAEFASRSAFPVALITVLHTGFSDYLLHAEHTARAEWQKVQGRFTDVNFQEPAEQFLQLIASAVDFRSGPELSKAYACKVREVLESEVLEEARKRIPALDAHLLRCVPIEPITALLLWPLFRSKLAQNERSLFAFLTGSEPFGLLDFLTSQDTDSGQLPMYTLSQLYQYVVHSLGSATYQSDLSRRWSLIEVACDRLGEGADPLLKSLVQAIGLISSYGSQVGLKATRETLIAACGDSAEVDEALSELKRKSLVLYRNFESTYALWDGSDMDLDEEFAQVMAKQGQFSLARSLQRHLELYPQVARAHYIRTGNLRSFEVTLFEGRSTELSTHISKLKPDQLQIIFVLSSTDTERKQLQLIAQFHAANTNVIFAFPRPVVGLEGFLRELNAWETIKRTSTSLEGDPVAKKELEGRIQQAQERLENTIGSLFGVKGYRFEPSKSEWFHAGAPCSVPTARHFQQWLSQILDWKYHLSPVIRNELLNRNQLSSQSAKARRNLLEAMLLQNTQPRLGMEGFPPEYSMYAAVLKKGGFHREVKGHWQLTAPEGSYEPVWQAMLEHLTAREDRVPLTGLFDLLRGAPYGIAEGPIPVLVAALLISMRERIAIFDEGLFVPELRIEVLERIVRRPDLFEVQWIEFTSSTLQALQDMSEAIRMYAGKPERIGTPLLMDVVKPLILVAAKLPPYSRFTRKLDPPSAVLLRDMLLRIKDPVQLVTQDILALYHTTIEGETHPKSLTSWLLDCLNAMGSAFGNLLYQIEMQIREAFQLSGSFAEVSQNLRSRAEQLRGYTVDQTLTAFVQQLGSASADQWREQLGRVVHSGKPVTDWRDGDLLAFQVKLRQMASDFHRLEELVRERGTVPKDAGVQVIRIGVLGTDLREDRKVFSLREDQKQQAEQLSHDLLAEFQKQTGGLDINVTLSALALLTQKIIGGPHE</sequence>
<evidence type="ECO:0000313" key="1">
    <source>
        <dbReference type="EMBL" id="GGJ36300.1"/>
    </source>
</evidence>
<dbReference type="Proteomes" id="UP000632222">
    <property type="component" value="Unassembled WGS sequence"/>
</dbReference>
<dbReference type="EMBL" id="BMOD01000007">
    <property type="protein sequence ID" value="GGJ36300.1"/>
    <property type="molecule type" value="Genomic_DNA"/>
</dbReference>
<keyword evidence="2" id="KW-1185">Reference proteome</keyword>
<gene>
    <name evidence="1" type="ORF">GCM10008938_23000</name>
</gene>
<organism evidence="1 2">
    <name type="scientific">Deinococcus roseus</name>
    <dbReference type="NCBI Taxonomy" id="392414"/>
    <lineage>
        <taxon>Bacteria</taxon>
        <taxon>Thermotogati</taxon>
        <taxon>Deinococcota</taxon>
        <taxon>Deinococci</taxon>
        <taxon>Deinococcales</taxon>
        <taxon>Deinococcaceae</taxon>
        <taxon>Deinococcus</taxon>
    </lineage>
</organism>
<name>A0ABQ2D0S6_9DEIO</name>
<reference evidence="2" key="1">
    <citation type="journal article" date="2019" name="Int. J. Syst. Evol. Microbiol.">
        <title>The Global Catalogue of Microorganisms (GCM) 10K type strain sequencing project: providing services to taxonomists for standard genome sequencing and annotation.</title>
        <authorList>
            <consortium name="The Broad Institute Genomics Platform"/>
            <consortium name="The Broad Institute Genome Sequencing Center for Infectious Disease"/>
            <person name="Wu L."/>
            <person name="Ma J."/>
        </authorList>
    </citation>
    <scope>NUCLEOTIDE SEQUENCE [LARGE SCALE GENOMIC DNA]</scope>
    <source>
        <strain evidence="2">JCM 14370</strain>
    </source>
</reference>
<protein>
    <recommendedName>
        <fullName evidence="3">ATP-binding protein</fullName>
    </recommendedName>
</protein>
<comment type="caution">
    <text evidence="1">The sequence shown here is derived from an EMBL/GenBank/DDBJ whole genome shotgun (WGS) entry which is preliminary data.</text>
</comment>
<dbReference type="SUPFAM" id="SSF52540">
    <property type="entry name" value="P-loop containing nucleoside triphosphate hydrolases"/>
    <property type="match status" value="1"/>
</dbReference>
<accession>A0ABQ2D0S6</accession>
<dbReference type="RefSeq" id="WP_189002832.1">
    <property type="nucleotide sequence ID" value="NZ_BMOD01000007.1"/>
</dbReference>
<proteinExistence type="predicted"/>
<dbReference type="InterPro" id="IPR027417">
    <property type="entry name" value="P-loop_NTPase"/>
</dbReference>
<dbReference type="Gene3D" id="3.40.50.300">
    <property type="entry name" value="P-loop containing nucleotide triphosphate hydrolases"/>
    <property type="match status" value="1"/>
</dbReference>
<evidence type="ECO:0000313" key="2">
    <source>
        <dbReference type="Proteomes" id="UP000632222"/>
    </source>
</evidence>